<evidence type="ECO:0000256" key="1">
    <source>
        <dbReference type="SAM" id="MobiDB-lite"/>
    </source>
</evidence>
<dbReference type="EMBL" id="KL597168">
    <property type="protein sequence ID" value="KER19613.1"/>
    <property type="molecule type" value="Genomic_DNA"/>
</dbReference>
<protein>
    <submittedName>
        <fullName evidence="2">Uncharacterized protein</fullName>
    </submittedName>
</protein>
<dbReference type="AlphaFoldDB" id="A0A074YY65"/>
<reference evidence="2 3" key="1">
    <citation type="submission" date="2013-11" db="EMBL/GenBank/DDBJ databases">
        <title>Opisthorchis viverrini - life in the bile duct.</title>
        <authorList>
            <person name="Young N.D."/>
            <person name="Nagarajan N."/>
            <person name="Lin S.J."/>
            <person name="Korhonen P.K."/>
            <person name="Jex A.R."/>
            <person name="Hall R.S."/>
            <person name="Safavi-Hemami H."/>
            <person name="Kaewkong W."/>
            <person name="Bertrand D."/>
            <person name="Gao S."/>
            <person name="Seet Q."/>
            <person name="Wongkham S."/>
            <person name="Teh B.T."/>
            <person name="Wongkham C."/>
            <person name="Intapan P.M."/>
            <person name="Maleewong W."/>
            <person name="Yang X."/>
            <person name="Hu M."/>
            <person name="Wang Z."/>
            <person name="Hofmann A."/>
            <person name="Sternberg P.W."/>
            <person name="Tan P."/>
            <person name="Wang J."/>
            <person name="Gasser R.B."/>
        </authorList>
    </citation>
    <scope>NUCLEOTIDE SEQUENCE [LARGE SCALE GENOMIC DNA]</scope>
</reference>
<dbReference type="Proteomes" id="UP000054324">
    <property type="component" value="Unassembled WGS sequence"/>
</dbReference>
<feature type="compositionally biased region" description="Low complexity" evidence="1">
    <location>
        <begin position="90"/>
        <end position="113"/>
    </location>
</feature>
<keyword evidence="3" id="KW-1185">Reference proteome</keyword>
<organism evidence="2 3">
    <name type="scientific">Opisthorchis viverrini</name>
    <name type="common">Southeast Asian liver fluke</name>
    <dbReference type="NCBI Taxonomy" id="6198"/>
    <lineage>
        <taxon>Eukaryota</taxon>
        <taxon>Metazoa</taxon>
        <taxon>Spiralia</taxon>
        <taxon>Lophotrochozoa</taxon>
        <taxon>Platyhelminthes</taxon>
        <taxon>Trematoda</taxon>
        <taxon>Digenea</taxon>
        <taxon>Opisthorchiida</taxon>
        <taxon>Opisthorchiata</taxon>
        <taxon>Opisthorchiidae</taxon>
        <taxon>Opisthorchis</taxon>
    </lineage>
</organism>
<sequence>MNEAEKTPQFCELKRVVANIFDRISATKICRLDPLRQEFCHHYDIVTSTGRHRKEPIISTDHSWPNSDTGVRSMQWFDPSHPRSSAGTVHSTPHSPSTHFSSSTNWNSRSSANPSGQVDLHPWNKVHRKFVFFQPWCPAHKLPARMHGGPLEGFVIGFNTKSLSNQ</sequence>
<dbReference type="KEGG" id="ovi:T265_15492"/>
<feature type="non-terminal residue" evidence="2">
    <location>
        <position position="166"/>
    </location>
</feature>
<feature type="region of interest" description="Disordered" evidence="1">
    <location>
        <begin position="76"/>
        <end position="117"/>
    </location>
</feature>
<evidence type="ECO:0000313" key="3">
    <source>
        <dbReference type="Proteomes" id="UP000054324"/>
    </source>
</evidence>
<dbReference type="RefSeq" id="XP_009176638.1">
    <property type="nucleotide sequence ID" value="XM_009178374.1"/>
</dbReference>
<dbReference type="CTD" id="20329657"/>
<accession>A0A074YY65</accession>
<dbReference type="GeneID" id="20329657"/>
<gene>
    <name evidence="2" type="ORF">T265_15492</name>
</gene>
<proteinExistence type="predicted"/>
<evidence type="ECO:0000313" key="2">
    <source>
        <dbReference type="EMBL" id="KER19613.1"/>
    </source>
</evidence>
<name>A0A074YY65_OPIVI</name>